<dbReference type="AlphaFoldDB" id="A0A951U7F1"/>
<organism evidence="2 3">
    <name type="scientific">Pegethrix bostrychoides GSE-TBD4-15B</name>
    <dbReference type="NCBI Taxonomy" id="2839662"/>
    <lineage>
        <taxon>Bacteria</taxon>
        <taxon>Bacillati</taxon>
        <taxon>Cyanobacteriota</taxon>
        <taxon>Cyanophyceae</taxon>
        <taxon>Oculatellales</taxon>
        <taxon>Oculatellaceae</taxon>
        <taxon>Pegethrix</taxon>
    </lineage>
</organism>
<protein>
    <submittedName>
        <fullName evidence="2">Uncharacterized protein</fullName>
    </submittedName>
</protein>
<proteinExistence type="predicted"/>
<feature type="transmembrane region" description="Helical" evidence="1">
    <location>
        <begin position="24"/>
        <end position="47"/>
    </location>
</feature>
<reference evidence="2" key="1">
    <citation type="submission" date="2021-05" db="EMBL/GenBank/DDBJ databases">
        <authorList>
            <person name="Pietrasiak N."/>
            <person name="Ward R."/>
            <person name="Stajich J.E."/>
            <person name="Kurbessoian T."/>
        </authorList>
    </citation>
    <scope>NUCLEOTIDE SEQUENCE</scope>
    <source>
        <strain evidence="2">GSE-TBD4-15B</strain>
    </source>
</reference>
<name>A0A951U7F1_9CYAN</name>
<evidence type="ECO:0000313" key="2">
    <source>
        <dbReference type="EMBL" id="MBW4468586.1"/>
    </source>
</evidence>
<sequence>MHDPTPDFSVPPEPDVSSEPAHRVSLWEIIAITLGAGLLVAAGLLGLGVKALGNAFNPERAEAIAQSLMRYEVAGGSQGFFGANIGGGKMAAVVSQRRVPASQSESQSPAVELFLARMPLPEAAKTKEKAEPGAESESVPEPVNELFSGFSFSNQDIAAFQIDHTETQQKAFCGTILPVEVSTGLLLPPNGAPALPAVKYELIQPLETESRIVVVSALGANAAEQAEQTFAALKCLDAAL</sequence>
<evidence type="ECO:0000313" key="3">
    <source>
        <dbReference type="Proteomes" id="UP000707356"/>
    </source>
</evidence>
<evidence type="ECO:0000256" key="1">
    <source>
        <dbReference type="SAM" id="Phobius"/>
    </source>
</evidence>
<gene>
    <name evidence="2" type="ORF">KME07_24440</name>
</gene>
<dbReference type="Proteomes" id="UP000707356">
    <property type="component" value="Unassembled WGS sequence"/>
</dbReference>
<dbReference type="EMBL" id="JAHHHV010000091">
    <property type="protein sequence ID" value="MBW4468586.1"/>
    <property type="molecule type" value="Genomic_DNA"/>
</dbReference>
<reference evidence="2" key="2">
    <citation type="journal article" date="2022" name="Microbiol. Resour. Announc.">
        <title>Metagenome Sequencing to Explore Phylogenomics of Terrestrial Cyanobacteria.</title>
        <authorList>
            <person name="Ward R.D."/>
            <person name="Stajich J.E."/>
            <person name="Johansen J.R."/>
            <person name="Huntemann M."/>
            <person name="Clum A."/>
            <person name="Foster B."/>
            <person name="Foster B."/>
            <person name="Roux S."/>
            <person name="Palaniappan K."/>
            <person name="Varghese N."/>
            <person name="Mukherjee S."/>
            <person name="Reddy T.B.K."/>
            <person name="Daum C."/>
            <person name="Copeland A."/>
            <person name="Chen I.A."/>
            <person name="Ivanova N.N."/>
            <person name="Kyrpides N.C."/>
            <person name="Shapiro N."/>
            <person name="Eloe-Fadrosh E.A."/>
            <person name="Pietrasiak N."/>
        </authorList>
    </citation>
    <scope>NUCLEOTIDE SEQUENCE</scope>
    <source>
        <strain evidence="2">GSE-TBD4-15B</strain>
    </source>
</reference>
<keyword evidence="1" id="KW-0472">Membrane</keyword>
<comment type="caution">
    <text evidence="2">The sequence shown here is derived from an EMBL/GenBank/DDBJ whole genome shotgun (WGS) entry which is preliminary data.</text>
</comment>
<accession>A0A951U7F1</accession>
<keyword evidence="1" id="KW-0812">Transmembrane</keyword>
<keyword evidence="1" id="KW-1133">Transmembrane helix</keyword>